<proteinExistence type="predicted"/>
<accession>A0ACC3YHZ4</accession>
<organism evidence="1 2">
    <name type="scientific">Colletotrichum truncatum</name>
    <name type="common">Anthracnose fungus</name>
    <name type="synonym">Colletotrichum capsici</name>
    <dbReference type="NCBI Taxonomy" id="5467"/>
    <lineage>
        <taxon>Eukaryota</taxon>
        <taxon>Fungi</taxon>
        <taxon>Dikarya</taxon>
        <taxon>Ascomycota</taxon>
        <taxon>Pezizomycotina</taxon>
        <taxon>Sordariomycetes</taxon>
        <taxon>Hypocreomycetidae</taxon>
        <taxon>Glomerellales</taxon>
        <taxon>Glomerellaceae</taxon>
        <taxon>Colletotrichum</taxon>
        <taxon>Colletotrichum truncatum species complex</taxon>
    </lineage>
</organism>
<comment type="caution">
    <text evidence="1">The sequence shown here is derived from an EMBL/GenBank/DDBJ whole genome shotgun (WGS) entry which is preliminary data.</text>
</comment>
<keyword evidence="2" id="KW-1185">Reference proteome</keyword>
<dbReference type="EMBL" id="VUJX02000010">
    <property type="protein sequence ID" value="KAL0931501.1"/>
    <property type="molecule type" value="Genomic_DNA"/>
</dbReference>
<reference evidence="1 2" key="1">
    <citation type="journal article" date="2020" name="Phytopathology">
        <title>Genome Sequence Resources of Colletotrichum truncatum, C. plurivorum, C. musicola, and C. sojae: Four Species Pathogenic to Soybean (Glycine max).</title>
        <authorList>
            <person name="Rogerio F."/>
            <person name="Boufleur T.R."/>
            <person name="Ciampi-Guillardi M."/>
            <person name="Sukno S.A."/>
            <person name="Thon M.R."/>
            <person name="Massola Junior N.S."/>
            <person name="Baroncelli R."/>
        </authorList>
    </citation>
    <scope>NUCLEOTIDE SEQUENCE [LARGE SCALE GENOMIC DNA]</scope>
    <source>
        <strain evidence="1 2">CMES1059</strain>
    </source>
</reference>
<gene>
    <name evidence="1" type="ORF">CTRU02_214236</name>
</gene>
<evidence type="ECO:0000313" key="2">
    <source>
        <dbReference type="Proteomes" id="UP000805649"/>
    </source>
</evidence>
<evidence type="ECO:0000313" key="1">
    <source>
        <dbReference type="EMBL" id="KAL0931501.1"/>
    </source>
</evidence>
<sequence length="347" mass="37593">MPRQFSTFSMLALAYALICTWNGFASGIGNGLKQGSSAGSIFMLFPAATFIGIVSLGMAELTSAFPVAGGHTAVITLLGIWLGGATTCNFISGMILSIVQLIHTDYVIRSLHKYLVYVAVMTVGSIINIFGSRMLPAFNRFIFFLSISTFTITTATLLFCSYPNYNSAKWVFTDITISSGWSSHPLAWVLCFVNSLYGFLGTDAGVHMSEELPSPSSNAPKIILYPIIIGLATAFPFACACMFVIKDMDEILGAPSGLPLIQLYYQATDSRLVTVLLMIAFTICFFACVVANITGSSRTLWSAARDDCFPRSDLWKKVSPKFGMPLNSVLLQVTFTATSSSFMDSFS</sequence>
<protein>
    <submittedName>
        <fullName evidence="1">Amino acid transporter</fullName>
    </submittedName>
</protein>
<dbReference type="Proteomes" id="UP000805649">
    <property type="component" value="Unassembled WGS sequence"/>
</dbReference>
<name>A0ACC3YHZ4_COLTU</name>